<dbReference type="VEuPathDB" id="VectorBase:ISCP_011016"/>
<dbReference type="PaxDb" id="6945-B7QMS2"/>
<dbReference type="EMBL" id="DS972930">
    <property type="protein sequence ID" value="EEC20144.1"/>
    <property type="molecule type" value="Genomic_DNA"/>
</dbReference>
<dbReference type="OrthoDB" id="6504931at2759"/>
<evidence type="ECO:0000313" key="3">
    <source>
        <dbReference type="EnsemblMetazoa" id="ISCW015451-PA"/>
    </source>
</evidence>
<feature type="region of interest" description="Disordered" evidence="1">
    <location>
        <begin position="1"/>
        <end position="36"/>
    </location>
</feature>
<reference evidence="2 4" key="1">
    <citation type="submission" date="2008-03" db="EMBL/GenBank/DDBJ databases">
        <title>Annotation of Ixodes scapularis.</title>
        <authorList>
            <consortium name="Ixodes scapularis Genome Project Consortium"/>
            <person name="Caler E."/>
            <person name="Hannick L.I."/>
            <person name="Bidwell S."/>
            <person name="Joardar V."/>
            <person name="Thiagarajan M."/>
            <person name="Amedeo P."/>
            <person name="Galinsky K.J."/>
            <person name="Schobel S."/>
            <person name="Inman J."/>
            <person name="Hostetler J."/>
            <person name="Miller J."/>
            <person name="Hammond M."/>
            <person name="Megy K."/>
            <person name="Lawson D."/>
            <person name="Kodira C."/>
            <person name="Sutton G."/>
            <person name="Meyer J."/>
            <person name="Hill C.A."/>
            <person name="Birren B."/>
            <person name="Nene V."/>
            <person name="Collins F."/>
            <person name="Alarcon-Chaidez F."/>
            <person name="Wikel S."/>
            <person name="Strausberg R."/>
        </authorList>
    </citation>
    <scope>NUCLEOTIDE SEQUENCE [LARGE SCALE GENOMIC DNA]</scope>
    <source>
        <strain evidence="4">Wikel</strain>
        <strain evidence="2">Wikel colony</strain>
    </source>
</reference>
<dbReference type="Proteomes" id="UP000001555">
    <property type="component" value="Unassembled WGS sequence"/>
</dbReference>
<evidence type="ECO:0000313" key="2">
    <source>
        <dbReference type="EMBL" id="EEC20144.1"/>
    </source>
</evidence>
<name>B7QMS2_IXOSC</name>
<dbReference type="VEuPathDB" id="VectorBase:ISCW015451"/>
<reference evidence="3" key="2">
    <citation type="submission" date="2020-05" db="UniProtKB">
        <authorList>
            <consortium name="EnsemblMetazoa"/>
        </authorList>
    </citation>
    <scope>IDENTIFICATION</scope>
    <source>
        <strain evidence="3">wikel</strain>
    </source>
</reference>
<dbReference type="AlphaFoldDB" id="B7QMS2"/>
<dbReference type="EMBL" id="ABJB011115097">
    <property type="status" value="NOT_ANNOTATED_CDS"/>
    <property type="molecule type" value="Genomic_DNA"/>
</dbReference>
<dbReference type="InParanoid" id="B7QMS2"/>
<dbReference type="VEuPathDB" id="VectorBase:ISCI015451"/>
<gene>
    <name evidence="2" type="ORF">IscW_ISCW015451</name>
</gene>
<evidence type="ECO:0000256" key="1">
    <source>
        <dbReference type="SAM" id="MobiDB-lite"/>
    </source>
</evidence>
<accession>B7QMS2</accession>
<dbReference type="EnsemblMetazoa" id="ISCW015451-RA">
    <property type="protein sequence ID" value="ISCW015451-PA"/>
    <property type="gene ID" value="ISCW015451"/>
</dbReference>
<dbReference type="HOGENOM" id="CLU_2592450_0_0_1"/>
<proteinExistence type="predicted"/>
<organism>
    <name type="scientific">Ixodes scapularis</name>
    <name type="common">Black-legged tick</name>
    <name type="synonym">Deer tick</name>
    <dbReference type="NCBI Taxonomy" id="6945"/>
    <lineage>
        <taxon>Eukaryota</taxon>
        <taxon>Metazoa</taxon>
        <taxon>Ecdysozoa</taxon>
        <taxon>Arthropoda</taxon>
        <taxon>Chelicerata</taxon>
        <taxon>Arachnida</taxon>
        <taxon>Acari</taxon>
        <taxon>Parasitiformes</taxon>
        <taxon>Ixodida</taxon>
        <taxon>Ixodoidea</taxon>
        <taxon>Ixodidae</taxon>
        <taxon>Ixodinae</taxon>
        <taxon>Ixodes</taxon>
    </lineage>
</organism>
<evidence type="ECO:0000313" key="4">
    <source>
        <dbReference type="Proteomes" id="UP000001555"/>
    </source>
</evidence>
<protein>
    <submittedName>
        <fullName evidence="2 3">Uncharacterized protein</fullName>
    </submittedName>
</protein>
<sequence>MPLWDDDFVDVSSSSRTVHRRPKKPPPVATGPKRAEKMALSDDDFVEDNNFAEAPSLALHGQPPVATAVTFHVGDRFGSF</sequence>
<keyword evidence="4" id="KW-1185">Reference proteome</keyword>